<sequence length="199" mass="23613">MNIWDHCLLSQRKFGGQPGDYEKIHSFMDSSKYFFYHNKHRLLIHNLFGVELATELLGNFIENSDHKKVLVRDVAIEHCREDLDGKIPTLYDWLKDNTELENMIGEVPDLGNDTWNRFLWRPLLRSELKASLIITCSDFGVFLMEHFHGLEAAKQLARNLDPECKVKPFLEKFRFTQRWQYTPQQEELEWLRKNAASQK</sequence>
<proteinExistence type="predicted"/>
<name>A0AAE3QUH3_9BACT</name>
<gene>
    <name evidence="2" type="ORF">QNI16_34775</name>
</gene>
<protein>
    <recommendedName>
        <fullName evidence="1">DUF6915 domain-containing protein</fullName>
    </recommendedName>
</protein>
<evidence type="ECO:0000313" key="3">
    <source>
        <dbReference type="Proteomes" id="UP001241110"/>
    </source>
</evidence>
<evidence type="ECO:0000313" key="2">
    <source>
        <dbReference type="EMBL" id="MDJ1485697.1"/>
    </source>
</evidence>
<reference evidence="2" key="1">
    <citation type="submission" date="2023-05" db="EMBL/GenBank/DDBJ databases">
        <authorList>
            <person name="Zhang X."/>
        </authorList>
    </citation>
    <scope>NUCLEOTIDE SEQUENCE</scope>
    <source>
        <strain evidence="2">YF14B1</strain>
    </source>
</reference>
<comment type="caution">
    <text evidence="2">The sequence shown here is derived from an EMBL/GenBank/DDBJ whole genome shotgun (WGS) entry which is preliminary data.</text>
</comment>
<dbReference type="Pfam" id="PF21866">
    <property type="entry name" value="DUF6915"/>
    <property type="match status" value="1"/>
</dbReference>
<dbReference type="RefSeq" id="WP_313988597.1">
    <property type="nucleotide sequence ID" value="NZ_JASJOS010000022.1"/>
</dbReference>
<dbReference type="AlphaFoldDB" id="A0AAE3QUH3"/>
<dbReference type="Proteomes" id="UP001241110">
    <property type="component" value="Unassembled WGS sequence"/>
</dbReference>
<dbReference type="EMBL" id="JASJOS010000022">
    <property type="protein sequence ID" value="MDJ1485697.1"/>
    <property type="molecule type" value="Genomic_DNA"/>
</dbReference>
<feature type="domain" description="DUF6915" evidence="1">
    <location>
        <begin position="1"/>
        <end position="98"/>
    </location>
</feature>
<dbReference type="InterPro" id="IPR054061">
    <property type="entry name" value="DUF6915"/>
</dbReference>
<evidence type="ECO:0000259" key="1">
    <source>
        <dbReference type="Pfam" id="PF21866"/>
    </source>
</evidence>
<accession>A0AAE3QUH3</accession>
<organism evidence="2 3">
    <name type="scientific">Xanthocytophaga flava</name>
    <dbReference type="NCBI Taxonomy" id="3048013"/>
    <lineage>
        <taxon>Bacteria</taxon>
        <taxon>Pseudomonadati</taxon>
        <taxon>Bacteroidota</taxon>
        <taxon>Cytophagia</taxon>
        <taxon>Cytophagales</taxon>
        <taxon>Rhodocytophagaceae</taxon>
        <taxon>Xanthocytophaga</taxon>
    </lineage>
</organism>